<sequence>MNDGKRTTYFVAGLLASSVIWASCSYSRSGYVEPHKEAGAGDPLQIQMMVEQIEATTPDMNNEYYTELQRRTGVRLDMQWIPSGDYPKHLDTALASGNLPEVLSYDTPSNPTLIKGLKKGLFWNLTPLLGDLSEYPNLKANATRGVFNFVKYKAEVYAVPRSRSWIDKGIKIRKDWLDKLQIPLPRTLDEYADALKRMVDEDPDGNGKADTIGLVDPPFTESFMGAFGLSTPTYNEEGGLIRDLLTPQAIELVGWFHGLYKEGVLAKSYPLIKRSYAQELLQKGKVASLSYSIYYDYKWQQEIQASQKGAELITLPIIQGPYGNTAYLQKGYTGAFYISKKVPEAKVKRILAYFDQTASKELTHFAYYGLEGVHHTLENNEPRLTELGRKQMSVTTLQPLATGYEPWSKVHNWAAPKAYNDAKKSGVAMYEVEGKQNPFDWLASDTWSEIWPRYKDEFDSKVLAAVTGAISMEQFGAYVTELRNNGEMKKAFLEFSEALQISPAVK</sequence>
<name>A0ABX0J4I0_9BACL</name>
<keyword evidence="2" id="KW-0732">Signal</keyword>
<evidence type="ECO:0000313" key="7">
    <source>
        <dbReference type="Proteomes" id="UP001165962"/>
    </source>
</evidence>
<evidence type="ECO:0000256" key="2">
    <source>
        <dbReference type="ARBA" id="ARBA00022729"/>
    </source>
</evidence>
<keyword evidence="5" id="KW-0449">Lipoprotein</keyword>
<keyword evidence="4" id="KW-0564">Palmitate</keyword>
<dbReference type="PANTHER" id="PTHR43649:SF33">
    <property type="entry name" value="POLYGALACTURONAN_RHAMNOGALACTURONAN-BINDING PROTEIN YTCQ"/>
    <property type="match status" value="1"/>
</dbReference>
<evidence type="ECO:0000256" key="4">
    <source>
        <dbReference type="ARBA" id="ARBA00023139"/>
    </source>
</evidence>
<evidence type="ECO:0000256" key="3">
    <source>
        <dbReference type="ARBA" id="ARBA00023136"/>
    </source>
</evidence>
<evidence type="ECO:0000313" key="6">
    <source>
        <dbReference type="EMBL" id="NHN29021.1"/>
    </source>
</evidence>
<dbReference type="Gene3D" id="3.40.190.10">
    <property type="entry name" value="Periplasmic binding protein-like II"/>
    <property type="match status" value="2"/>
</dbReference>
<evidence type="ECO:0000256" key="1">
    <source>
        <dbReference type="ARBA" id="ARBA00022475"/>
    </source>
</evidence>
<gene>
    <name evidence="6" type="ORF">G9U52_04140</name>
</gene>
<organism evidence="6 7">
    <name type="scientific">Paenibacillus agricola</name>
    <dbReference type="NCBI Taxonomy" id="2716264"/>
    <lineage>
        <taxon>Bacteria</taxon>
        <taxon>Bacillati</taxon>
        <taxon>Bacillota</taxon>
        <taxon>Bacilli</taxon>
        <taxon>Bacillales</taxon>
        <taxon>Paenibacillaceae</taxon>
        <taxon>Paenibacillus</taxon>
    </lineage>
</organism>
<keyword evidence="7" id="KW-1185">Reference proteome</keyword>
<dbReference type="EMBL" id="JAAOIW010000001">
    <property type="protein sequence ID" value="NHN29021.1"/>
    <property type="molecule type" value="Genomic_DNA"/>
</dbReference>
<reference evidence="6" key="1">
    <citation type="submission" date="2020-03" db="EMBL/GenBank/DDBJ databases">
        <title>Draft sequencing of Paenibacilllus sp. S3N08.</title>
        <authorList>
            <person name="Kim D.-U."/>
        </authorList>
    </citation>
    <scope>NUCLEOTIDE SEQUENCE</scope>
    <source>
        <strain evidence="6">S3N08</strain>
    </source>
</reference>
<keyword evidence="3" id="KW-0472">Membrane</keyword>
<accession>A0ABX0J4I0</accession>
<dbReference type="Pfam" id="PF01547">
    <property type="entry name" value="SBP_bac_1"/>
    <property type="match status" value="1"/>
</dbReference>
<proteinExistence type="predicted"/>
<dbReference type="InterPro" id="IPR006059">
    <property type="entry name" value="SBP"/>
</dbReference>
<keyword evidence="1" id="KW-1003">Cell membrane</keyword>
<dbReference type="SUPFAM" id="SSF53850">
    <property type="entry name" value="Periplasmic binding protein-like II"/>
    <property type="match status" value="1"/>
</dbReference>
<dbReference type="InterPro" id="IPR050490">
    <property type="entry name" value="Bact_solute-bd_prot1"/>
</dbReference>
<dbReference type="Proteomes" id="UP001165962">
    <property type="component" value="Unassembled WGS sequence"/>
</dbReference>
<comment type="caution">
    <text evidence="6">The sequence shown here is derived from an EMBL/GenBank/DDBJ whole genome shotgun (WGS) entry which is preliminary data.</text>
</comment>
<protein>
    <submittedName>
        <fullName evidence="6">Extracellular solute-binding protein</fullName>
    </submittedName>
</protein>
<dbReference type="PROSITE" id="PS51257">
    <property type="entry name" value="PROKAR_LIPOPROTEIN"/>
    <property type="match status" value="1"/>
</dbReference>
<evidence type="ECO:0000256" key="5">
    <source>
        <dbReference type="ARBA" id="ARBA00023288"/>
    </source>
</evidence>
<dbReference type="PANTHER" id="PTHR43649">
    <property type="entry name" value="ARABINOSE-BINDING PROTEIN-RELATED"/>
    <property type="match status" value="1"/>
</dbReference>
<dbReference type="RefSeq" id="WP_166146448.1">
    <property type="nucleotide sequence ID" value="NZ_JAAOIW010000001.1"/>
</dbReference>